<proteinExistence type="predicted"/>
<accession>A0A267FA73</accession>
<comment type="caution">
    <text evidence="3">The sequence shown here is derived from an EMBL/GenBank/DDBJ whole genome shotgun (WGS) entry which is preliminary data.</text>
</comment>
<keyword evidence="1" id="KW-0732">Signal</keyword>
<dbReference type="PROSITE" id="PS51257">
    <property type="entry name" value="PROKAR_LIPOPROTEIN"/>
    <property type="match status" value="1"/>
</dbReference>
<dbReference type="AlphaFoldDB" id="A0A267FA73"/>
<name>A0A267FA73_9PLAT</name>
<dbReference type="EMBL" id="NIVC01001223">
    <property type="protein sequence ID" value="PAA70603.1"/>
    <property type="molecule type" value="Genomic_DNA"/>
</dbReference>
<keyword evidence="5" id="KW-1185">Reference proteome</keyword>
<evidence type="ECO:0000313" key="2">
    <source>
        <dbReference type="EMBL" id="PAA52034.1"/>
    </source>
</evidence>
<protein>
    <submittedName>
        <fullName evidence="3">Uncharacterized protein</fullName>
    </submittedName>
</protein>
<dbReference type="EMBL" id="NIVC01003312">
    <property type="protein sequence ID" value="PAA52034.1"/>
    <property type="molecule type" value="Genomic_DNA"/>
</dbReference>
<gene>
    <name evidence="4" type="ORF">BOX15_Mlig006371g1</name>
    <name evidence="3" type="ORF">BOX15_Mlig006371g2</name>
    <name evidence="2" type="ORF">BOX15_Mlig006371g3</name>
</gene>
<feature type="signal peptide" evidence="1">
    <location>
        <begin position="1"/>
        <end position="24"/>
    </location>
</feature>
<dbReference type="EMBL" id="NIVC01001092">
    <property type="protein sequence ID" value="PAA72438.1"/>
    <property type="molecule type" value="Genomic_DNA"/>
</dbReference>
<reference evidence="3 5" key="1">
    <citation type="submission" date="2017-06" db="EMBL/GenBank/DDBJ databases">
        <title>A platform for efficient transgenesis in Macrostomum lignano, a flatworm model organism for stem cell research.</title>
        <authorList>
            <person name="Berezikov E."/>
        </authorList>
    </citation>
    <scope>NUCLEOTIDE SEQUENCE [LARGE SCALE GENOMIC DNA]</scope>
    <source>
        <strain evidence="3">DV1</strain>
        <tissue evidence="3">Whole organism</tissue>
    </source>
</reference>
<evidence type="ECO:0000313" key="5">
    <source>
        <dbReference type="Proteomes" id="UP000215902"/>
    </source>
</evidence>
<dbReference type="Proteomes" id="UP000215902">
    <property type="component" value="Unassembled WGS sequence"/>
</dbReference>
<feature type="chain" id="PRO_5011916095" evidence="1">
    <location>
        <begin position="25"/>
        <end position="85"/>
    </location>
</feature>
<evidence type="ECO:0000256" key="1">
    <source>
        <dbReference type="SAM" id="SignalP"/>
    </source>
</evidence>
<organism evidence="3 5">
    <name type="scientific">Macrostomum lignano</name>
    <dbReference type="NCBI Taxonomy" id="282301"/>
    <lineage>
        <taxon>Eukaryota</taxon>
        <taxon>Metazoa</taxon>
        <taxon>Spiralia</taxon>
        <taxon>Lophotrochozoa</taxon>
        <taxon>Platyhelminthes</taxon>
        <taxon>Rhabditophora</taxon>
        <taxon>Macrostomorpha</taxon>
        <taxon>Macrostomida</taxon>
        <taxon>Macrostomidae</taxon>
        <taxon>Macrostomum</taxon>
    </lineage>
</organism>
<evidence type="ECO:0000313" key="4">
    <source>
        <dbReference type="EMBL" id="PAA72438.1"/>
    </source>
</evidence>
<evidence type="ECO:0000313" key="3">
    <source>
        <dbReference type="EMBL" id="PAA70603.1"/>
    </source>
</evidence>
<sequence>MAFILSRRHLFLTVIALGCILAAAGDAAGAAASSTSGCTREVGATAECRSHADCCEPNLCLKKRGNTVGYCCCTWPSYGSEADGK</sequence>